<comment type="caution">
    <text evidence="1">The sequence shown here is derived from an EMBL/GenBank/DDBJ whole genome shotgun (WGS) entry which is preliminary data.</text>
</comment>
<gene>
    <name evidence="1" type="ORF">PsorP6_017615</name>
</gene>
<sequence>MSEPGNETTGRVDAILTGYFRGARGRGKRRRARRPSAPTAPTASDTCAAMYLTQLKRLLRDASSSMQSQYIHQIYTVILDQLKHAPKSSSSPVVLSRTLTLCAELFARSKVFRAVITSQTASFFDHLLRAAGGPPQVQKTVLKRLQRPCANELVQVLALIETWTQTFGEQYPALVAGYTILRERGYNFPKHHETHRAQQEHDRACAAFRDRLIQAKRRQREREMHEYVPEMEQVLVELHRVFEMLIPTLEAFQVVGQNDADKARDKARGTNGEGRDQQEEGTRNWDEGHDDVVHFVDEEEEEDDDVEWENVTTAETDTMLDGKVYDPSLDAMKDIVQAYGLGSSSYHLTIELSTPHLCPETSDNDALLRSVADGALRIQKRFLPLLDDWEATTHSVRPDNVRPDRVVVHEIHDLRDRLTRTLSQCHELVRSSPGRKRPRRETRPSPRS</sequence>
<accession>A0ACC0WLM1</accession>
<protein>
    <submittedName>
        <fullName evidence="1">Uncharacterized protein</fullName>
    </submittedName>
</protein>
<dbReference type="Proteomes" id="UP001163321">
    <property type="component" value="Chromosome 11"/>
</dbReference>
<proteinExistence type="predicted"/>
<organism evidence="1 2">
    <name type="scientific">Peronosclerospora sorghi</name>
    <dbReference type="NCBI Taxonomy" id="230839"/>
    <lineage>
        <taxon>Eukaryota</taxon>
        <taxon>Sar</taxon>
        <taxon>Stramenopiles</taxon>
        <taxon>Oomycota</taxon>
        <taxon>Peronosporomycetes</taxon>
        <taxon>Peronosporales</taxon>
        <taxon>Peronosporaceae</taxon>
        <taxon>Peronosclerospora</taxon>
    </lineage>
</organism>
<keyword evidence="2" id="KW-1185">Reference proteome</keyword>
<evidence type="ECO:0000313" key="2">
    <source>
        <dbReference type="Proteomes" id="UP001163321"/>
    </source>
</evidence>
<dbReference type="EMBL" id="CM047590">
    <property type="protein sequence ID" value="KAI9919749.1"/>
    <property type="molecule type" value="Genomic_DNA"/>
</dbReference>
<evidence type="ECO:0000313" key="1">
    <source>
        <dbReference type="EMBL" id="KAI9919749.1"/>
    </source>
</evidence>
<name>A0ACC0WLM1_9STRA</name>
<reference evidence="1 2" key="1">
    <citation type="journal article" date="2022" name="bioRxiv">
        <title>The genome of the oomycete Peronosclerospora sorghi, a cosmopolitan pathogen of maize and sorghum, is inflated with dispersed pseudogenes.</title>
        <authorList>
            <person name="Fletcher K."/>
            <person name="Martin F."/>
            <person name="Isakeit T."/>
            <person name="Cavanaugh K."/>
            <person name="Magill C."/>
            <person name="Michelmore R."/>
        </authorList>
    </citation>
    <scope>NUCLEOTIDE SEQUENCE [LARGE SCALE GENOMIC DNA]</scope>
    <source>
        <strain evidence="1">P6</strain>
    </source>
</reference>